<evidence type="ECO:0000313" key="3">
    <source>
        <dbReference type="EMBL" id="GGI77089.1"/>
    </source>
</evidence>
<reference evidence="2 5" key="3">
    <citation type="submission" date="2018-07" db="EMBL/GenBank/DDBJ databases">
        <title>Complete Genome and Methylome Analysis of Deinococcus wulumuqiensis NEB 479.</title>
        <authorList>
            <person name="Fomenkov A."/>
            <person name="Luyten Y."/>
            <person name="Vincze T."/>
            <person name="Anton B.P."/>
            <person name="Clark T."/>
            <person name="Roberts R.J."/>
            <person name="Morgan R.D."/>
        </authorList>
    </citation>
    <scope>NUCLEOTIDE SEQUENCE [LARGE SCALE GENOMIC DNA]</scope>
    <source>
        <strain evidence="2 5">NEB 479</strain>
    </source>
</reference>
<dbReference type="Proteomes" id="UP000652720">
    <property type="component" value="Unassembled WGS sequence"/>
</dbReference>
<reference evidence="6" key="4">
    <citation type="journal article" date="2019" name="Int. J. Syst. Evol. Microbiol.">
        <title>The Global Catalogue of Microorganisms (GCM) 10K type strain sequencing project: providing services to taxonomists for standard genome sequencing and annotation.</title>
        <authorList>
            <consortium name="The Broad Institute Genomics Platform"/>
            <consortium name="The Broad Institute Genome Sequencing Center for Infectious Disease"/>
            <person name="Wu L."/>
            <person name="Ma J."/>
        </authorList>
    </citation>
    <scope>NUCLEOTIDE SEQUENCE [LARGE SCALE GENOMIC DNA]</scope>
    <source>
        <strain evidence="6">CGMCC 1.8884</strain>
    </source>
</reference>
<reference evidence="3" key="5">
    <citation type="submission" date="2023-08" db="EMBL/GenBank/DDBJ databases">
        <authorList>
            <person name="Sun Q."/>
            <person name="Zhou Y."/>
        </authorList>
    </citation>
    <scope>NUCLEOTIDE SEQUENCE</scope>
    <source>
        <strain evidence="4">CGMCC 1.8884</strain>
        <strain evidence="3">CGMCC 1.8885</strain>
    </source>
</reference>
<feature type="compositionally biased region" description="Polar residues" evidence="1">
    <location>
        <begin position="7"/>
        <end position="16"/>
    </location>
</feature>
<evidence type="ECO:0000313" key="6">
    <source>
        <dbReference type="Proteomes" id="UP000630135"/>
    </source>
</evidence>
<dbReference type="AlphaFoldDB" id="A0A345IDX0"/>
<sequence>MTKDDAQNPNPANSTAVEEGQARDMNMEPGRGARQEPGADMSQDTLEENVDTGNTKYTALDSE</sequence>
<dbReference type="RefSeq" id="WP_017870941.1">
    <property type="nucleotide sequence ID" value="NZ_BMLZ01000036.1"/>
</dbReference>
<accession>A0A345IDX0</accession>
<keyword evidence="6" id="KW-1185">Reference proteome</keyword>
<dbReference type="EMBL" id="BMMA01000005">
    <property type="protein sequence ID" value="GGI77089.1"/>
    <property type="molecule type" value="Genomic_DNA"/>
</dbReference>
<dbReference type="EMBL" id="BMLZ01000036">
    <property type="protein sequence ID" value="GGP30713.1"/>
    <property type="molecule type" value="Genomic_DNA"/>
</dbReference>
<feature type="region of interest" description="Disordered" evidence="1">
    <location>
        <begin position="1"/>
        <end position="63"/>
    </location>
</feature>
<dbReference type="GeneID" id="59163656"/>
<feature type="compositionally biased region" description="Basic and acidic residues" evidence="1">
    <location>
        <begin position="20"/>
        <end position="34"/>
    </location>
</feature>
<dbReference type="Proteomes" id="UP000253744">
    <property type="component" value="Chromosome"/>
</dbReference>
<reference evidence="3" key="2">
    <citation type="journal article" date="2014" name="Int. J. Syst. Evol. Microbiol.">
        <title>Complete genome sequence of Corynebacterium casei LMG S-19264T (=DSM 44701T), isolated from a smear-ripened cheese.</title>
        <authorList>
            <consortium name="US DOE Joint Genome Institute (JGI-PGF)"/>
            <person name="Walter F."/>
            <person name="Albersmeier A."/>
            <person name="Kalinowski J."/>
            <person name="Ruckert C."/>
        </authorList>
    </citation>
    <scope>NUCLEOTIDE SEQUENCE</scope>
    <source>
        <strain evidence="3">CGMCC 1.8885</strain>
    </source>
</reference>
<proteinExistence type="predicted"/>
<name>A0A345IDX0_9DEIO</name>
<dbReference type="KEGG" id="dwu:DVJ83_00470"/>
<reference evidence="4" key="1">
    <citation type="journal article" date="2014" name="Int. J. Syst. Evol. Microbiol.">
        <title>Complete genome of a new Firmicutes species belonging to the dominant human colonic microbiota ('Ruminococcus bicirculans') reveals two chromosomes and a selective capacity to utilize plant glucans.</title>
        <authorList>
            <consortium name="NISC Comparative Sequencing Program"/>
            <person name="Wegmann U."/>
            <person name="Louis P."/>
            <person name="Goesmann A."/>
            <person name="Henrissat B."/>
            <person name="Duncan S.H."/>
            <person name="Flint H.J."/>
        </authorList>
    </citation>
    <scope>NUCLEOTIDE SEQUENCE</scope>
    <source>
        <strain evidence="4">CGMCC 1.8884</strain>
    </source>
</reference>
<gene>
    <name evidence="2" type="ORF">DVJ83_00470</name>
    <name evidence="4" type="ORF">GCM10008021_23640</name>
    <name evidence="3" type="ORF">GCM10010914_09210</name>
</gene>
<evidence type="ECO:0000313" key="2">
    <source>
        <dbReference type="EMBL" id="AXG97892.1"/>
    </source>
</evidence>
<evidence type="ECO:0000313" key="5">
    <source>
        <dbReference type="Proteomes" id="UP000253744"/>
    </source>
</evidence>
<dbReference type="Proteomes" id="UP000630135">
    <property type="component" value="Unassembled WGS sequence"/>
</dbReference>
<dbReference type="EMBL" id="CP031158">
    <property type="protein sequence ID" value="AXG97892.1"/>
    <property type="molecule type" value="Genomic_DNA"/>
</dbReference>
<organism evidence="2 5">
    <name type="scientific">Deinococcus wulumuqiensis</name>
    <dbReference type="NCBI Taxonomy" id="980427"/>
    <lineage>
        <taxon>Bacteria</taxon>
        <taxon>Thermotogati</taxon>
        <taxon>Deinococcota</taxon>
        <taxon>Deinococci</taxon>
        <taxon>Deinococcales</taxon>
        <taxon>Deinococcaceae</taxon>
        <taxon>Deinococcus</taxon>
    </lineage>
</organism>
<evidence type="ECO:0000313" key="4">
    <source>
        <dbReference type="EMBL" id="GGP30713.1"/>
    </source>
</evidence>
<protein>
    <submittedName>
        <fullName evidence="2">Uncharacterized protein</fullName>
    </submittedName>
</protein>
<evidence type="ECO:0000256" key="1">
    <source>
        <dbReference type="SAM" id="MobiDB-lite"/>
    </source>
</evidence>